<name>C5L2D2_PERM5</name>
<feature type="chain" id="PRO_5002954748" evidence="1">
    <location>
        <begin position="20"/>
        <end position="242"/>
    </location>
</feature>
<dbReference type="InParanoid" id="C5L2D2"/>
<reference evidence="2 3" key="1">
    <citation type="submission" date="2008-07" db="EMBL/GenBank/DDBJ databases">
        <authorList>
            <person name="El-Sayed N."/>
            <person name="Caler E."/>
            <person name="Inman J."/>
            <person name="Amedeo P."/>
            <person name="Hass B."/>
            <person name="Wortman J."/>
        </authorList>
    </citation>
    <scope>NUCLEOTIDE SEQUENCE [LARGE SCALE GENOMIC DNA]</scope>
    <source>
        <strain evidence="3">ATCC 50983 / TXsc</strain>
    </source>
</reference>
<dbReference type="GeneID" id="9065315"/>
<organism evidence="3">
    <name type="scientific">Perkinsus marinus (strain ATCC 50983 / TXsc)</name>
    <dbReference type="NCBI Taxonomy" id="423536"/>
    <lineage>
        <taxon>Eukaryota</taxon>
        <taxon>Sar</taxon>
        <taxon>Alveolata</taxon>
        <taxon>Perkinsozoa</taxon>
        <taxon>Perkinsea</taxon>
        <taxon>Perkinsida</taxon>
        <taxon>Perkinsidae</taxon>
        <taxon>Perkinsus</taxon>
    </lineage>
</organism>
<accession>C5L2D2</accession>
<evidence type="ECO:0000313" key="3">
    <source>
        <dbReference type="Proteomes" id="UP000007800"/>
    </source>
</evidence>
<proteinExistence type="predicted"/>
<gene>
    <name evidence="2" type="ORF">Pmar_PMAR024168</name>
</gene>
<dbReference type="AlphaFoldDB" id="C5L2D2"/>
<feature type="signal peptide" evidence="1">
    <location>
        <begin position="1"/>
        <end position="19"/>
    </location>
</feature>
<evidence type="ECO:0000313" key="2">
    <source>
        <dbReference type="EMBL" id="EER09144.1"/>
    </source>
</evidence>
<dbReference type="EMBL" id="GG678581">
    <property type="protein sequence ID" value="EER09144.1"/>
    <property type="molecule type" value="Genomic_DNA"/>
</dbReference>
<sequence length="242" mass="26762">MPSAYGLFLFAILTQTATQGKPDLPYQVTADYPPRCYEGPGPGDGSNITDLQAPCCIYNMKGYTFDGVHRETAGIILGTNRPNSSSIMQMNVTLMLNLSLPYPVLLGVEIKTSGVAYMSVGDETRTIYLTIGQINMNHSYGTGMPVNVPIIEAGWFPNKVKTWASSSIKGPAEDYGLRISALYSPWTNAVGAKLVSSVQIYMMKSRNGWDYKFEYLLKDSAHKLRDYHKYAILGNLQDNFIV</sequence>
<keyword evidence="3" id="KW-1185">Reference proteome</keyword>
<dbReference type="Proteomes" id="UP000007800">
    <property type="component" value="Unassembled WGS sequence"/>
</dbReference>
<dbReference type="RefSeq" id="XP_002777328.1">
    <property type="nucleotide sequence ID" value="XM_002777282.1"/>
</dbReference>
<keyword evidence="1" id="KW-0732">Signal</keyword>
<evidence type="ECO:0000256" key="1">
    <source>
        <dbReference type="SAM" id="SignalP"/>
    </source>
</evidence>
<protein>
    <submittedName>
        <fullName evidence="2">Uncharacterized protein</fullName>
    </submittedName>
</protein>